<reference evidence="4" key="1">
    <citation type="submission" date="2017-09" db="EMBL/GenBank/DDBJ databases">
        <authorList>
            <person name="Cho G.-S."/>
            <person name="Oguntoyinbo F.A."/>
            <person name="Cnockaert M."/>
            <person name="Kabisch J."/>
            <person name="Neve H."/>
            <person name="Bockelmann W."/>
            <person name="Wenning M."/>
            <person name="Franz C.M."/>
            <person name="Vandamme P."/>
        </authorList>
    </citation>
    <scope>NUCLEOTIDE SEQUENCE [LARGE SCALE GENOMIC DNA]</scope>
    <source>
        <strain evidence="4">MBT G8648</strain>
    </source>
</reference>
<evidence type="ECO:0000313" key="3">
    <source>
        <dbReference type="EMBL" id="PCF93476.1"/>
    </source>
</evidence>
<keyword evidence="4" id="KW-1185">Reference proteome</keyword>
<name>A0A2A4HFV1_9GAMM</name>
<dbReference type="PROSITE" id="PS51318">
    <property type="entry name" value="TAT"/>
    <property type="match status" value="1"/>
</dbReference>
<accession>A0A2A4HFV1</accession>
<sequence>MHNLPDNTRAALSRVHQLSRRDFLKAAGGLTIVASMSTGLFGAAQALADDMPTEIRVMSTSEYAVMHRLMEVALPTTGTSLVPPTSLPVMQTLDAALLEKMSPPLLAGLKEGIAYFNEGPREEYDKSFVELTDAEAVAFCDAWADSNEPPQRALAMGLKKLVGLAYWAHPPTWEPLGYGGPVTERWGLESLGNAPMPLSDESTTPTPQG</sequence>
<keyword evidence="1" id="KW-0732">Signal</keyword>
<dbReference type="InterPro" id="IPR027056">
    <property type="entry name" value="Gluconate_2DH_su3"/>
</dbReference>
<dbReference type="InterPro" id="IPR006311">
    <property type="entry name" value="TAT_signal"/>
</dbReference>
<dbReference type="OrthoDB" id="6077162at2"/>
<comment type="caution">
    <text evidence="3">The sequence shown here is derived from an EMBL/GenBank/DDBJ whole genome shotgun (WGS) entry which is preliminary data.</text>
</comment>
<dbReference type="AlphaFoldDB" id="A0A2A4HFV1"/>
<organism evidence="3 4">
    <name type="scientific">Vreelandella nigrificans</name>
    <dbReference type="NCBI Taxonomy" id="2042704"/>
    <lineage>
        <taxon>Bacteria</taxon>
        <taxon>Pseudomonadati</taxon>
        <taxon>Pseudomonadota</taxon>
        <taxon>Gammaproteobacteria</taxon>
        <taxon>Oceanospirillales</taxon>
        <taxon>Halomonadaceae</taxon>
        <taxon>Vreelandella</taxon>
    </lineage>
</organism>
<dbReference type="EMBL" id="NWUX01000042">
    <property type="protein sequence ID" value="PCF93476.1"/>
    <property type="molecule type" value="Genomic_DNA"/>
</dbReference>
<feature type="compositionally biased region" description="Polar residues" evidence="2">
    <location>
        <begin position="200"/>
        <end position="209"/>
    </location>
</feature>
<dbReference type="InterPro" id="IPR019546">
    <property type="entry name" value="TAT_signal_bac_arc"/>
</dbReference>
<evidence type="ECO:0008006" key="5">
    <source>
        <dbReference type="Google" id="ProtNLM"/>
    </source>
</evidence>
<evidence type="ECO:0000256" key="1">
    <source>
        <dbReference type="ARBA" id="ARBA00022729"/>
    </source>
</evidence>
<proteinExistence type="predicted"/>
<feature type="region of interest" description="Disordered" evidence="2">
    <location>
        <begin position="189"/>
        <end position="209"/>
    </location>
</feature>
<dbReference type="Proteomes" id="UP000218677">
    <property type="component" value="Unassembled WGS sequence"/>
</dbReference>
<evidence type="ECO:0000313" key="4">
    <source>
        <dbReference type="Proteomes" id="UP000218677"/>
    </source>
</evidence>
<dbReference type="RefSeq" id="WP_096655455.1">
    <property type="nucleotide sequence ID" value="NZ_NWUX01000042.1"/>
</dbReference>
<gene>
    <name evidence="3" type="ORF">CPA45_22165</name>
</gene>
<dbReference type="NCBIfam" id="TIGR01409">
    <property type="entry name" value="TAT_signal_seq"/>
    <property type="match status" value="1"/>
</dbReference>
<evidence type="ECO:0000256" key="2">
    <source>
        <dbReference type="SAM" id="MobiDB-lite"/>
    </source>
</evidence>
<protein>
    <recommendedName>
        <fullName evidence="5">Twin-arginine translocation pathway signal</fullName>
    </recommendedName>
</protein>
<dbReference type="Pfam" id="PF13618">
    <property type="entry name" value="Gluconate_2-dh3"/>
    <property type="match status" value="1"/>
</dbReference>